<evidence type="ECO:0000256" key="1">
    <source>
        <dbReference type="SAM" id="MobiDB-lite"/>
    </source>
</evidence>
<evidence type="ECO:0000313" key="3">
    <source>
        <dbReference type="EnsemblPlants" id="KQL01081"/>
    </source>
</evidence>
<dbReference type="Proteomes" id="UP000004995">
    <property type="component" value="Unassembled WGS sequence"/>
</dbReference>
<dbReference type="InterPro" id="IPR032675">
    <property type="entry name" value="LRR_dom_sf"/>
</dbReference>
<dbReference type="EMBL" id="AGNK02003604">
    <property type="status" value="NOT_ANNOTATED_CDS"/>
    <property type="molecule type" value="Genomic_DNA"/>
</dbReference>
<dbReference type="OMA" id="TWEELEC"/>
<dbReference type="AlphaFoldDB" id="K3YMX2"/>
<dbReference type="eggNOG" id="ENOG502RYMX">
    <property type="taxonomic scope" value="Eukaryota"/>
</dbReference>
<accession>K3YMX2</accession>
<dbReference type="EnsemblPlants" id="KQL01081">
    <property type="protein sequence ID" value="KQL01081"/>
    <property type="gene ID" value="SETIT_015605mg"/>
</dbReference>
<sequence length="194" mass="22424">MQRDRKRRRRRRHRQIQAHKGSISSLGKRKGSPCQQDGEGDSQAGKIMRSSIPNPDLPENTIGLKKNAYGENFHHKISHILRNHSGISLKTFKLDYSGMCRREYNFPCSLLSDGVRNSLRYLKLRFCALHPTSELGPFRSLRSLCLFFVSITWEELECLLSNSLALEHLDLTHCKEIIRLKIPCTLQQLTSLFF</sequence>
<proteinExistence type="predicted"/>
<dbReference type="InterPro" id="IPR055357">
    <property type="entry name" value="LRR_At1g61320_AtMIF1"/>
</dbReference>
<feature type="domain" description="At1g61320/AtMIF1 LRR" evidence="2">
    <location>
        <begin position="100"/>
        <end position="192"/>
    </location>
</feature>
<protein>
    <recommendedName>
        <fullName evidence="2">At1g61320/AtMIF1 LRR domain-containing protein</fullName>
    </recommendedName>
</protein>
<reference evidence="4" key="1">
    <citation type="journal article" date="2012" name="Nat. Biotechnol.">
        <title>Reference genome sequence of the model plant Setaria.</title>
        <authorList>
            <person name="Bennetzen J.L."/>
            <person name="Schmutz J."/>
            <person name="Wang H."/>
            <person name="Percifield R."/>
            <person name="Hawkins J."/>
            <person name="Pontaroli A.C."/>
            <person name="Estep M."/>
            <person name="Feng L."/>
            <person name="Vaughn J.N."/>
            <person name="Grimwood J."/>
            <person name="Jenkins J."/>
            <person name="Barry K."/>
            <person name="Lindquist E."/>
            <person name="Hellsten U."/>
            <person name="Deshpande S."/>
            <person name="Wang X."/>
            <person name="Wu X."/>
            <person name="Mitros T."/>
            <person name="Triplett J."/>
            <person name="Yang X."/>
            <person name="Ye C.Y."/>
            <person name="Mauro-Herrera M."/>
            <person name="Wang L."/>
            <person name="Li P."/>
            <person name="Sharma M."/>
            <person name="Sharma R."/>
            <person name="Ronald P.C."/>
            <person name="Panaud O."/>
            <person name="Kellogg E.A."/>
            <person name="Brutnell T.P."/>
            <person name="Doust A.N."/>
            <person name="Tuskan G.A."/>
            <person name="Rokhsar D."/>
            <person name="Devos K.M."/>
        </authorList>
    </citation>
    <scope>NUCLEOTIDE SEQUENCE [LARGE SCALE GENOMIC DNA]</scope>
    <source>
        <strain evidence="4">cv. Yugu1</strain>
    </source>
</reference>
<dbReference type="HOGENOM" id="CLU_1404652_0_0_1"/>
<organism evidence="3 4">
    <name type="scientific">Setaria italica</name>
    <name type="common">Foxtail millet</name>
    <name type="synonym">Panicum italicum</name>
    <dbReference type="NCBI Taxonomy" id="4555"/>
    <lineage>
        <taxon>Eukaryota</taxon>
        <taxon>Viridiplantae</taxon>
        <taxon>Streptophyta</taxon>
        <taxon>Embryophyta</taxon>
        <taxon>Tracheophyta</taxon>
        <taxon>Spermatophyta</taxon>
        <taxon>Magnoliopsida</taxon>
        <taxon>Liliopsida</taxon>
        <taxon>Poales</taxon>
        <taxon>Poaceae</taxon>
        <taxon>PACMAD clade</taxon>
        <taxon>Panicoideae</taxon>
        <taxon>Panicodae</taxon>
        <taxon>Paniceae</taxon>
        <taxon>Cenchrinae</taxon>
        <taxon>Setaria</taxon>
    </lineage>
</organism>
<dbReference type="Pfam" id="PF23622">
    <property type="entry name" value="LRR_At1g61320_AtMIF1"/>
    <property type="match status" value="1"/>
</dbReference>
<name>K3YMX2_SETIT</name>
<dbReference type="InParanoid" id="K3YMX2"/>
<keyword evidence="4" id="KW-1185">Reference proteome</keyword>
<dbReference type="InterPro" id="IPR053772">
    <property type="entry name" value="At1g61320/At1g61330-like"/>
</dbReference>
<evidence type="ECO:0000259" key="2">
    <source>
        <dbReference type="Pfam" id="PF23622"/>
    </source>
</evidence>
<dbReference type="PANTHER" id="PTHR34145:SF23">
    <property type="entry name" value="OS04G0479800 PROTEIN"/>
    <property type="match status" value="1"/>
</dbReference>
<dbReference type="Gramene" id="KQL01081">
    <property type="protein sequence ID" value="KQL01081"/>
    <property type="gene ID" value="SETIT_015605mg"/>
</dbReference>
<reference evidence="3" key="2">
    <citation type="submission" date="2018-08" db="UniProtKB">
        <authorList>
            <consortium name="EnsemblPlants"/>
        </authorList>
    </citation>
    <scope>IDENTIFICATION</scope>
    <source>
        <strain evidence="3">Yugu1</strain>
    </source>
</reference>
<feature type="region of interest" description="Disordered" evidence="1">
    <location>
        <begin position="1"/>
        <end position="59"/>
    </location>
</feature>
<dbReference type="SUPFAM" id="SSF52047">
    <property type="entry name" value="RNI-like"/>
    <property type="match status" value="1"/>
</dbReference>
<feature type="compositionally biased region" description="Basic residues" evidence="1">
    <location>
        <begin position="1"/>
        <end position="17"/>
    </location>
</feature>
<dbReference type="PANTHER" id="PTHR34145">
    <property type="entry name" value="OS02G0105600 PROTEIN"/>
    <property type="match status" value="1"/>
</dbReference>
<dbReference type="STRING" id="4555.K3YMX2"/>
<evidence type="ECO:0000313" key="4">
    <source>
        <dbReference type="Proteomes" id="UP000004995"/>
    </source>
</evidence>
<dbReference type="Gene3D" id="3.80.10.10">
    <property type="entry name" value="Ribonuclease Inhibitor"/>
    <property type="match status" value="1"/>
</dbReference>